<accession>A0AA36FDQ3</accession>
<gene>
    <name evidence="1" type="ORF">OCTVUL_1B022019</name>
</gene>
<sequence>MHRFSAFLLLLNRFSPRGSNSNIKLFHILPDIKSICAYRKLMMSNTHSHIHKTGIAFTYDYDMKNCGYYV</sequence>
<dbReference type="AlphaFoldDB" id="A0AA36FDQ3"/>
<keyword evidence="2" id="KW-1185">Reference proteome</keyword>
<protein>
    <submittedName>
        <fullName evidence="1">Uncharacterized protein</fullName>
    </submittedName>
</protein>
<dbReference type="Proteomes" id="UP001162480">
    <property type="component" value="Chromosome 15"/>
</dbReference>
<reference evidence="1" key="1">
    <citation type="submission" date="2023-08" db="EMBL/GenBank/DDBJ databases">
        <authorList>
            <person name="Alioto T."/>
            <person name="Alioto T."/>
            <person name="Gomez Garrido J."/>
        </authorList>
    </citation>
    <scope>NUCLEOTIDE SEQUENCE</scope>
</reference>
<proteinExistence type="predicted"/>
<organism evidence="1 2">
    <name type="scientific">Octopus vulgaris</name>
    <name type="common">Common octopus</name>
    <dbReference type="NCBI Taxonomy" id="6645"/>
    <lineage>
        <taxon>Eukaryota</taxon>
        <taxon>Metazoa</taxon>
        <taxon>Spiralia</taxon>
        <taxon>Lophotrochozoa</taxon>
        <taxon>Mollusca</taxon>
        <taxon>Cephalopoda</taxon>
        <taxon>Coleoidea</taxon>
        <taxon>Octopodiformes</taxon>
        <taxon>Octopoda</taxon>
        <taxon>Incirrata</taxon>
        <taxon>Octopodidae</taxon>
        <taxon>Octopus</taxon>
    </lineage>
</organism>
<name>A0AA36FDQ3_OCTVU</name>
<evidence type="ECO:0000313" key="1">
    <source>
        <dbReference type="EMBL" id="CAI9733807.1"/>
    </source>
</evidence>
<dbReference type="EMBL" id="OX597828">
    <property type="protein sequence ID" value="CAI9733807.1"/>
    <property type="molecule type" value="Genomic_DNA"/>
</dbReference>
<evidence type="ECO:0000313" key="2">
    <source>
        <dbReference type="Proteomes" id="UP001162480"/>
    </source>
</evidence>